<dbReference type="PANTHER" id="PTHR11014">
    <property type="entry name" value="PEPTIDASE M20 FAMILY MEMBER"/>
    <property type="match status" value="1"/>
</dbReference>
<organism evidence="4 5">
    <name type="scientific">Corynebacterium glaucum</name>
    <dbReference type="NCBI Taxonomy" id="187491"/>
    <lineage>
        <taxon>Bacteria</taxon>
        <taxon>Bacillati</taxon>
        <taxon>Actinomycetota</taxon>
        <taxon>Actinomycetes</taxon>
        <taxon>Mycobacteriales</taxon>
        <taxon>Corynebacteriaceae</taxon>
        <taxon>Corynebacterium</taxon>
    </lineage>
</organism>
<gene>
    <name evidence="4" type="primary">yxeP2</name>
    <name evidence="4" type="ORF">CGLAU_03140</name>
</gene>
<feature type="binding site" evidence="2">
    <location>
        <position position="169"/>
    </location>
    <ligand>
        <name>Mn(2+)</name>
        <dbReference type="ChEBI" id="CHEBI:29035"/>
        <label>2</label>
    </ligand>
</feature>
<feature type="binding site" evidence="2">
    <location>
        <position position="371"/>
    </location>
    <ligand>
        <name>Mn(2+)</name>
        <dbReference type="ChEBI" id="CHEBI:29035"/>
        <label>2</label>
    </ligand>
</feature>
<dbReference type="RefSeq" id="WP_095659431.1">
    <property type="nucleotide sequence ID" value="NZ_BAAAKB010000003.1"/>
</dbReference>
<keyword evidence="1 4" id="KW-0378">Hydrolase</keyword>
<feature type="domain" description="Peptidase M20 dimerisation" evidence="3">
    <location>
        <begin position="192"/>
        <end position="286"/>
    </location>
</feature>
<dbReference type="PIRSF" id="PIRSF005962">
    <property type="entry name" value="Pept_M20D_amidohydro"/>
    <property type="match status" value="1"/>
</dbReference>
<dbReference type="Proteomes" id="UP000217209">
    <property type="component" value="Chromosome"/>
</dbReference>
<protein>
    <submittedName>
        <fullName evidence="4">Putative hydrolase YxeP</fullName>
        <ecNumber evidence="4">3.-.-.-</ecNumber>
    </submittedName>
</protein>
<keyword evidence="2" id="KW-0479">Metal-binding</keyword>
<name>A0A1Q2HUV5_9CORY</name>
<dbReference type="GO" id="GO:0050118">
    <property type="term" value="F:N-acetyldiaminopimelate deacetylase activity"/>
    <property type="evidence" value="ECO:0007669"/>
    <property type="project" value="UniProtKB-ARBA"/>
</dbReference>
<keyword evidence="2" id="KW-0464">Manganese</keyword>
<dbReference type="PANTHER" id="PTHR11014:SF63">
    <property type="entry name" value="METALLOPEPTIDASE, PUTATIVE (AFU_ORTHOLOGUE AFUA_6G09600)-RELATED"/>
    <property type="match status" value="1"/>
</dbReference>
<proteinExistence type="predicted"/>
<evidence type="ECO:0000313" key="4">
    <source>
        <dbReference type="EMBL" id="AQQ14612.1"/>
    </source>
</evidence>
<feature type="binding site" evidence="2">
    <location>
        <position position="106"/>
    </location>
    <ligand>
        <name>Mn(2+)</name>
        <dbReference type="ChEBI" id="CHEBI:29035"/>
        <label>2</label>
    </ligand>
</feature>
<feature type="binding site" evidence="2">
    <location>
        <position position="142"/>
    </location>
    <ligand>
        <name>Mn(2+)</name>
        <dbReference type="ChEBI" id="CHEBI:29035"/>
        <label>2</label>
    </ligand>
</feature>
<dbReference type="SUPFAM" id="SSF55031">
    <property type="entry name" value="Bacterial exopeptidase dimerisation domain"/>
    <property type="match status" value="1"/>
</dbReference>
<dbReference type="EC" id="3.-.-.-" evidence="4"/>
<reference evidence="4 5" key="1">
    <citation type="submission" date="2016-12" db="EMBL/GenBank/DDBJ databases">
        <authorList>
            <person name="Song W.-J."/>
            <person name="Kurnit D.M."/>
        </authorList>
    </citation>
    <scope>NUCLEOTIDE SEQUENCE [LARGE SCALE GENOMIC DNA]</scope>
    <source>
        <strain evidence="4 5">DSM 30827</strain>
    </source>
</reference>
<evidence type="ECO:0000256" key="1">
    <source>
        <dbReference type="ARBA" id="ARBA00022801"/>
    </source>
</evidence>
<dbReference type="NCBIfam" id="TIGR01891">
    <property type="entry name" value="amidohydrolases"/>
    <property type="match status" value="1"/>
</dbReference>
<dbReference type="Gene3D" id="3.30.70.360">
    <property type="match status" value="1"/>
</dbReference>
<comment type="cofactor">
    <cofactor evidence="2">
        <name>Mn(2+)</name>
        <dbReference type="ChEBI" id="CHEBI:29035"/>
    </cofactor>
    <text evidence="2">The Mn(2+) ion enhances activity.</text>
</comment>
<dbReference type="InterPro" id="IPR011650">
    <property type="entry name" value="Peptidase_M20_dimer"/>
</dbReference>
<dbReference type="AlphaFoldDB" id="A0A1Q2HUV5"/>
<dbReference type="SUPFAM" id="SSF53187">
    <property type="entry name" value="Zn-dependent exopeptidases"/>
    <property type="match status" value="1"/>
</dbReference>
<dbReference type="Pfam" id="PF07687">
    <property type="entry name" value="M20_dimer"/>
    <property type="match status" value="1"/>
</dbReference>
<dbReference type="Pfam" id="PF01546">
    <property type="entry name" value="Peptidase_M20"/>
    <property type="match status" value="1"/>
</dbReference>
<feature type="binding site" evidence="2">
    <location>
        <position position="108"/>
    </location>
    <ligand>
        <name>Mn(2+)</name>
        <dbReference type="ChEBI" id="CHEBI:29035"/>
        <label>2</label>
    </ligand>
</feature>
<dbReference type="InterPro" id="IPR036264">
    <property type="entry name" value="Bact_exopeptidase_dim_dom"/>
</dbReference>
<dbReference type="GO" id="GO:0046872">
    <property type="term" value="F:metal ion binding"/>
    <property type="evidence" value="ECO:0007669"/>
    <property type="project" value="UniProtKB-KW"/>
</dbReference>
<dbReference type="GO" id="GO:0019877">
    <property type="term" value="P:diaminopimelate biosynthetic process"/>
    <property type="evidence" value="ECO:0007669"/>
    <property type="project" value="UniProtKB-ARBA"/>
</dbReference>
<accession>A0A1Q2HUV5</accession>
<dbReference type="InterPro" id="IPR002933">
    <property type="entry name" value="Peptidase_M20"/>
</dbReference>
<dbReference type="FunFam" id="3.30.70.360:FF:000001">
    <property type="entry name" value="N-acetyldiaminopimelate deacetylase"/>
    <property type="match status" value="1"/>
</dbReference>
<keyword evidence="5" id="KW-1185">Reference proteome</keyword>
<dbReference type="Gene3D" id="3.40.630.10">
    <property type="entry name" value="Zn peptidases"/>
    <property type="match status" value="1"/>
</dbReference>
<sequence length="400" mass="43519">MPQEKLQKIVDSLESSRVEREALYKWFHQHPEMSMQEHETSKRIVEELEKLDLEPQNIGVTGQVAVIENGEGPRVAFRADFDALPITENTGLDYSADPELGMMHACGHDLHTTALLGAVRALVENKDLWSGTFIAIHQPGEEGGGGARHMVDDGLAEKIAAPDVCFAQHVFNEDPAFGFVFTPGRFLTAASNWKIHIHGEGGHGSQPHLTKDPIVVAASIITKLQTIVSREVDPNEVAVVTVGSIEGGKSTNSIPYTVTLGVNTRASNDELSEYVQNAVKRIVIAECQAAGIEQEPEFEYLDSVPAVINDEDLTDKLMTQFKDFFGEDQAVAIPPLSGSEDYPFIPNAWGVPSVMWGWSGFAAGSDAPGNHTDKFAPELPNALERGTQSILVAAAPWLMK</sequence>
<evidence type="ECO:0000259" key="3">
    <source>
        <dbReference type="Pfam" id="PF07687"/>
    </source>
</evidence>
<dbReference type="EMBL" id="CP019688">
    <property type="protein sequence ID" value="AQQ14612.1"/>
    <property type="molecule type" value="Genomic_DNA"/>
</dbReference>
<evidence type="ECO:0000256" key="2">
    <source>
        <dbReference type="PIRSR" id="PIRSR005962-1"/>
    </source>
</evidence>
<dbReference type="OrthoDB" id="9777385at2"/>
<evidence type="ECO:0000313" key="5">
    <source>
        <dbReference type="Proteomes" id="UP000217209"/>
    </source>
</evidence>
<dbReference type="InterPro" id="IPR017439">
    <property type="entry name" value="Amidohydrolase"/>
</dbReference>
<dbReference type="KEGG" id="cgv:CGLAU_03140"/>